<evidence type="ECO:0000313" key="2">
    <source>
        <dbReference type="EMBL" id="KAA8564447.1"/>
    </source>
</evidence>
<keyword evidence="1" id="KW-1133">Transmembrane helix</keyword>
<dbReference type="AlphaFoldDB" id="A0A5M9J6Q7"/>
<keyword evidence="3" id="KW-1185">Reference proteome</keyword>
<accession>A0A5M9J6Q7</accession>
<keyword evidence="1" id="KW-0472">Membrane</keyword>
<name>A0A5M9J6Q7_MONFR</name>
<feature type="transmembrane region" description="Helical" evidence="1">
    <location>
        <begin position="69"/>
        <end position="90"/>
    </location>
</feature>
<dbReference type="Proteomes" id="UP000322873">
    <property type="component" value="Unassembled WGS sequence"/>
</dbReference>
<gene>
    <name evidence="2" type="ORF">EYC84_011382</name>
</gene>
<proteinExistence type="predicted"/>
<evidence type="ECO:0000313" key="3">
    <source>
        <dbReference type="Proteomes" id="UP000322873"/>
    </source>
</evidence>
<keyword evidence="1" id="KW-0812">Transmembrane</keyword>
<evidence type="ECO:0000256" key="1">
    <source>
        <dbReference type="SAM" id="Phobius"/>
    </source>
</evidence>
<organism evidence="2 3">
    <name type="scientific">Monilinia fructicola</name>
    <name type="common">Brown rot fungus</name>
    <name type="synonym">Ciboria fructicola</name>
    <dbReference type="NCBI Taxonomy" id="38448"/>
    <lineage>
        <taxon>Eukaryota</taxon>
        <taxon>Fungi</taxon>
        <taxon>Dikarya</taxon>
        <taxon>Ascomycota</taxon>
        <taxon>Pezizomycotina</taxon>
        <taxon>Leotiomycetes</taxon>
        <taxon>Helotiales</taxon>
        <taxon>Sclerotiniaceae</taxon>
        <taxon>Monilinia</taxon>
    </lineage>
</organism>
<sequence>MSISLDDLHGAIFANESFKDFVTCICKKFSAVSDFFGGFFSTSECVSGWVGETHSHVLRKRGFMEYPGYLRATLQYFIAFLPCVPGAFGWDGRRWLMFSLREGWWMESLVDRIG</sequence>
<reference evidence="2 3" key="1">
    <citation type="submission" date="2019-06" db="EMBL/GenBank/DDBJ databases">
        <title>Genome Sequence of the Brown Rot Fungal Pathogen Monilinia fructicola.</title>
        <authorList>
            <person name="De Miccolis Angelini R.M."/>
            <person name="Landi L."/>
            <person name="Abate D."/>
            <person name="Pollastro S."/>
            <person name="Romanazzi G."/>
            <person name="Faretra F."/>
        </authorList>
    </citation>
    <scope>NUCLEOTIDE SEQUENCE [LARGE SCALE GENOMIC DNA]</scope>
    <source>
        <strain evidence="2 3">Mfrc123</strain>
    </source>
</reference>
<comment type="caution">
    <text evidence="2">The sequence shown here is derived from an EMBL/GenBank/DDBJ whole genome shotgun (WGS) entry which is preliminary data.</text>
</comment>
<protein>
    <submittedName>
        <fullName evidence="2">Uncharacterized protein</fullName>
    </submittedName>
</protein>
<dbReference type="EMBL" id="VICG01000015">
    <property type="protein sequence ID" value="KAA8564447.1"/>
    <property type="molecule type" value="Genomic_DNA"/>
</dbReference>